<dbReference type="AlphaFoldDB" id="A0AAP7TB05"/>
<organism evidence="2 3">
    <name type="scientific">Bacillus amyloliquefaciens</name>
    <name type="common">Bacillus velezensis</name>
    <dbReference type="NCBI Taxonomy" id="1390"/>
    <lineage>
        <taxon>Bacteria</taxon>
        <taxon>Bacillati</taxon>
        <taxon>Bacillota</taxon>
        <taxon>Bacilli</taxon>
        <taxon>Bacillales</taxon>
        <taxon>Bacillaceae</taxon>
        <taxon>Bacillus</taxon>
        <taxon>Bacillus amyloliquefaciens group</taxon>
    </lineage>
</organism>
<evidence type="ECO:0000313" key="2">
    <source>
        <dbReference type="EMBL" id="OIK20934.1"/>
    </source>
</evidence>
<name>A0AAP7TB05_BACAM</name>
<feature type="compositionally biased region" description="Polar residues" evidence="1">
    <location>
        <begin position="47"/>
        <end position="66"/>
    </location>
</feature>
<comment type="caution">
    <text evidence="2">The sequence shown here is derived from an EMBL/GenBank/DDBJ whole genome shotgun (WGS) entry which is preliminary data.</text>
</comment>
<dbReference type="EMBL" id="MOEA01000003">
    <property type="protein sequence ID" value="OIK20934.1"/>
    <property type="molecule type" value="Genomic_DNA"/>
</dbReference>
<dbReference type="Proteomes" id="UP000180036">
    <property type="component" value="Unassembled WGS sequence"/>
</dbReference>
<dbReference type="RefSeq" id="WP_071348177.1">
    <property type="nucleotide sequence ID" value="NZ_MOEA01000003.1"/>
</dbReference>
<feature type="region of interest" description="Disordered" evidence="1">
    <location>
        <begin position="47"/>
        <end position="69"/>
    </location>
</feature>
<gene>
    <name evidence="2" type="ORF">BKP66_15090</name>
</gene>
<proteinExistence type="predicted"/>
<reference evidence="2 3" key="1">
    <citation type="submission" date="2016-10" db="EMBL/GenBank/DDBJ databases">
        <authorList>
            <person name="Marach S."/>
            <person name="Prathuangwong S."/>
            <person name="Takikawa Y."/>
            <person name="Dohra H."/>
        </authorList>
    </citation>
    <scope>NUCLEOTIDE SEQUENCE [LARGE SCALE GENOMIC DNA]</scope>
    <source>
        <strain evidence="2 3">K2</strain>
    </source>
</reference>
<sequence length="169" mass="19606">MGIGRNLLGMAICEYDVKKNTVWVDYFIRNYISFAVLCHNEIKTTTTSTNQEEVSDSDSYNKTNVETEPYKPKYDTETYDIYAYRLLTRTVKERKGRSEYVYGGYAVSKTTAETYSIKTSAFTSKDDKDFSFWRFDVDFVPIKGAIVVVKFPKGDHEKYYDISQVSIQL</sequence>
<evidence type="ECO:0000313" key="3">
    <source>
        <dbReference type="Proteomes" id="UP000180036"/>
    </source>
</evidence>
<accession>A0AAP7TB05</accession>
<protein>
    <submittedName>
        <fullName evidence="2">Uncharacterized protein</fullName>
    </submittedName>
</protein>
<evidence type="ECO:0000256" key="1">
    <source>
        <dbReference type="SAM" id="MobiDB-lite"/>
    </source>
</evidence>